<dbReference type="InterPro" id="IPR005859">
    <property type="entry name" value="CysK"/>
</dbReference>
<evidence type="ECO:0000256" key="7">
    <source>
        <dbReference type="ARBA" id="ARBA00022898"/>
    </source>
</evidence>
<evidence type="ECO:0000256" key="1">
    <source>
        <dbReference type="ARBA" id="ARBA00001933"/>
    </source>
</evidence>
<feature type="modified residue" description="N6-(pyridoxal phosphate)lysine" evidence="11">
    <location>
        <position position="43"/>
    </location>
</feature>
<dbReference type="GO" id="GO:0004124">
    <property type="term" value="F:cysteine synthase activity"/>
    <property type="evidence" value="ECO:0007669"/>
    <property type="project" value="UniProtKB-UniRule"/>
</dbReference>
<name>A0A553V223_9HELI</name>
<keyword evidence="8 12" id="KW-0198">Cysteine biosynthesis</keyword>
<dbReference type="InterPro" id="IPR036052">
    <property type="entry name" value="TrpB-like_PALP_sf"/>
</dbReference>
<dbReference type="Proteomes" id="UP000319322">
    <property type="component" value="Unassembled WGS sequence"/>
</dbReference>
<reference evidence="15" key="1">
    <citation type="submission" date="2019-07" db="EMBL/GenBank/DDBJ databases">
        <title>Helicobacter labacensis sp. nov., Helicobacter mehlei sp. nov. and Helicobacter vulpis sp. nov., isolated from gastric mucosa of red fox (Vulpis vulpis).</title>
        <authorList>
            <person name="Papic B."/>
        </authorList>
    </citation>
    <scope>NUCLEOTIDE SEQUENCE [LARGE SCALE GENOMIC DNA]</scope>
    <source>
        <strain evidence="15">L8b</strain>
    </source>
</reference>
<feature type="binding site" evidence="10">
    <location>
        <position position="73"/>
    </location>
    <ligand>
        <name>pyridoxal 5'-phosphate</name>
        <dbReference type="ChEBI" id="CHEBI:597326"/>
    </ligand>
</feature>
<comment type="similarity">
    <text evidence="3 12">Belongs to the cysteine synthase/cystathionine beta-synthase family.</text>
</comment>
<dbReference type="InterPro" id="IPR050214">
    <property type="entry name" value="Cys_Synth/Cystath_Beta-Synth"/>
</dbReference>
<dbReference type="InterPro" id="IPR001216">
    <property type="entry name" value="P-phosphate_BS"/>
</dbReference>
<evidence type="ECO:0000256" key="11">
    <source>
        <dbReference type="PIRSR" id="PIRSR605856-51"/>
    </source>
</evidence>
<dbReference type="PANTHER" id="PTHR10314">
    <property type="entry name" value="CYSTATHIONINE BETA-SYNTHASE"/>
    <property type="match status" value="1"/>
</dbReference>
<dbReference type="NCBIfam" id="TIGR01139">
    <property type="entry name" value="cysK"/>
    <property type="match status" value="1"/>
</dbReference>
<keyword evidence="6 12" id="KW-0808">Transferase</keyword>
<keyword evidence="15" id="KW-1185">Reference proteome</keyword>
<gene>
    <name evidence="14" type="primary">cysK</name>
    <name evidence="14" type="ORF">FNE76_01035</name>
</gene>
<evidence type="ECO:0000256" key="10">
    <source>
        <dbReference type="PIRSR" id="PIRSR605856-50"/>
    </source>
</evidence>
<evidence type="ECO:0000259" key="13">
    <source>
        <dbReference type="Pfam" id="PF00291"/>
    </source>
</evidence>
<sequence length="307" mass="32184">MIYNNALNLIGNTPILKTNHLLEEGAADFFVKLEKFNPGGSVKDRAALGMIEQAEQDGRLCAGMTIVEPTSGNTGIALALMGLLKGYKVIIVMPESMSVERRELIKAYGAELILTEASKGTKGAIDRALEIGKQAGYFIPQQFENPANPQKHHDTTAQEILKDLPGVDAVVLGVGTGGTIAGVGRKFKEQNHPAKIIAVEPAQSPILSGGTHSPHKIQGIGVGFVPANYDRSVVDEVIAVDEKEAAQCAKLFGEKEGILVGISSGAAIFAGLQVARKLGQGKSVLAIAPDGGEKYISTGLYDAGSGL</sequence>
<organism evidence="14 15">
    <name type="scientific">Helicobacter mehlei</name>
    <dbReference type="NCBI Taxonomy" id="2316080"/>
    <lineage>
        <taxon>Bacteria</taxon>
        <taxon>Pseudomonadati</taxon>
        <taxon>Campylobacterota</taxon>
        <taxon>Epsilonproteobacteria</taxon>
        <taxon>Campylobacterales</taxon>
        <taxon>Helicobacteraceae</taxon>
        <taxon>Helicobacter</taxon>
    </lineage>
</organism>
<dbReference type="PROSITE" id="PS00901">
    <property type="entry name" value="CYS_SYNTHASE"/>
    <property type="match status" value="1"/>
</dbReference>
<evidence type="ECO:0000256" key="2">
    <source>
        <dbReference type="ARBA" id="ARBA00004962"/>
    </source>
</evidence>
<comment type="catalytic activity">
    <reaction evidence="9 12">
        <text>O-acetyl-L-serine + hydrogen sulfide = L-cysteine + acetate</text>
        <dbReference type="Rhea" id="RHEA:14829"/>
        <dbReference type="ChEBI" id="CHEBI:29919"/>
        <dbReference type="ChEBI" id="CHEBI:30089"/>
        <dbReference type="ChEBI" id="CHEBI:35235"/>
        <dbReference type="ChEBI" id="CHEBI:58340"/>
        <dbReference type="EC" id="2.5.1.47"/>
    </reaction>
</comment>
<proteinExistence type="inferred from homology"/>
<comment type="caution">
    <text evidence="14">The sequence shown here is derived from an EMBL/GenBank/DDBJ whole genome shotgun (WGS) entry which is preliminary data.</text>
</comment>
<dbReference type="UniPathway" id="UPA00136">
    <property type="reaction ID" value="UER00200"/>
</dbReference>
<accession>A0A553V223</accession>
<dbReference type="GO" id="GO:0006535">
    <property type="term" value="P:cysteine biosynthetic process from serine"/>
    <property type="evidence" value="ECO:0007669"/>
    <property type="project" value="UniProtKB-UniRule"/>
</dbReference>
<dbReference type="EC" id="2.5.1.47" evidence="4 12"/>
<protein>
    <recommendedName>
        <fullName evidence="4 12">Cysteine synthase</fullName>
        <ecNumber evidence="4 12">2.5.1.47</ecNumber>
    </recommendedName>
</protein>
<comment type="pathway">
    <text evidence="2">Amino-acid biosynthesis; L-cysteine biosynthesis; L-cysteine from L-serine: step 2/2.</text>
</comment>
<keyword evidence="5 12" id="KW-0028">Amino-acid biosynthesis</keyword>
<evidence type="ECO:0000256" key="4">
    <source>
        <dbReference type="ARBA" id="ARBA00012681"/>
    </source>
</evidence>
<dbReference type="Pfam" id="PF00291">
    <property type="entry name" value="PALP"/>
    <property type="match status" value="1"/>
</dbReference>
<dbReference type="SUPFAM" id="SSF53686">
    <property type="entry name" value="Tryptophan synthase beta subunit-like PLP-dependent enzymes"/>
    <property type="match status" value="1"/>
</dbReference>
<dbReference type="InterPro" id="IPR001926">
    <property type="entry name" value="TrpB-like_PALP"/>
</dbReference>
<evidence type="ECO:0000256" key="8">
    <source>
        <dbReference type="ARBA" id="ARBA00023192"/>
    </source>
</evidence>
<dbReference type="AlphaFoldDB" id="A0A553V223"/>
<dbReference type="EMBL" id="VKGC01000002">
    <property type="protein sequence ID" value="TSA86547.1"/>
    <property type="molecule type" value="Genomic_DNA"/>
</dbReference>
<feature type="binding site" evidence="10">
    <location>
        <begin position="175"/>
        <end position="179"/>
    </location>
    <ligand>
        <name>pyridoxal 5'-phosphate</name>
        <dbReference type="ChEBI" id="CHEBI:597326"/>
    </ligand>
</feature>
<keyword evidence="7 10" id="KW-0663">Pyridoxal phosphate</keyword>
<feature type="binding site" evidence="10">
    <location>
        <position position="263"/>
    </location>
    <ligand>
        <name>pyridoxal 5'-phosphate</name>
        <dbReference type="ChEBI" id="CHEBI:597326"/>
    </ligand>
</feature>
<evidence type="ECO:0000256" key="9">
    <source>
        <dbReference type="ARBA" id="ARBA00047931"/>
    </source>
</evidence>
<dbReference type="Gene3D" id="3.40.50.1100">
    <property type="match status" value="2"/>
</dbReference>
<evidence type="ECO:0000256" key="12">
    <source>
        <dbReference type="RuleBase" id="RU003985"/>
    </source>
</evidence>
<reference evidence="14 15" key="2">
    <citation type="submission" date="2019-07" db="EMBL/GenBank/DDBJ databases">
        <title>Helicobacter labacensis sp. nov., Helicobacter mehlei sp. nov. and Helicobacter vulpis sp. nov., isolated from gastric mucosa of red fox (Vulpis vulpis).</title>
        <authorList>
            <person name="Kusar D."/>
            <person name="Gruntar I."/>
            <person name="Pate M."/>
            <person name="Zajc U."/>
            <person name="Ocepek M."/>
        </authorList>
    </citation>
    <scope>NUCLEOTIDE SEQUENCE [LARGE SCALE GENOMIC DNA]</scope>
    <source>
        <strain evidence="14 15">L8b</strain>
    </source>
</reference>
<evidence type="ECO:0000256" key="6">
    <source>
        <dbReference type="ARBA" id="ARBA00022679"/>
    </source>
</evidence>
<dbReference type="RefSeq" id="WP_120947803.1">
    <property type="nucleotide sequence ID" value="NZ_QXQS01000002.1"/>
</dbReference>
<dbReference type="InterPro" id="IPR005856">
    <property type="entry name" value="Cys_synth"/>
</dbReference>
<evidence type="ECO:0000256" key="5">
    <source>
        <dbReference type="ARBA" id="ARBA00022605"/>
    </source>
</evidence>
<comment type="cofactor">
    <cofactor evidence="1 10 12">
        <name>pyridoxal 5'-phosphate</name>
        <dbReference type="ChEBI" id="CHEBI:597326"/>
    </cofactor>
</comment>
<evidence type="ECO:0000313" key="15">
    <source>
        <dbReference type="Proteomes" id="UP000319322"/>
    </source>
</evidence>
<dbReference type="FunFam" id="3.40.50.1100:FF:000006">
    <property type="entry name" value="Cysteine synthase"/>
    <property type="match status" value="1"/>
</dbReference>
<evidence type="ECO:0000256" key="3">
    <source>
        <dbReference type="ARBA" id="ARBA00007103"/>
    </source>
</evidence>
<dbReference type="NCBIfam" id="TIGR01136">
    <property type="entry name" value="cysKM"/>
    <property type="match status" value="1"/>
</dbReference>
<feature type="domain" description="Tryptophan synthase beta chain-like PALP" evidence="13">
    <location>
        <begin position="8"/>
        <end position="290"/>
    </location>
</feature>
<dbReference type="CDD" id="cd01561">
    <property type="entry name" value="CBS_like"/>
    <property type="match status" value="1"/>
</dbReference>
<evidence type="ECO:0000313" key="14">
    <source>
        <dbReference type="EMBL" id="TSA86547.1"/>
    </source>
</evidence>